<accession>A0A4Y8VLF7</accession>
<sequence length="230" mass="25852">MQRNLISSYISALAISILLLFASTPTFAQSKVKKVIAQADTIPLLRGMAISVDAFGAGQMLLGDYGQYEAALRINLKDKYFPVVELGLGKADAKDEGTNLHYKTSAPYGRIGLDWNLMKNKHDIYRLYGGLRYAFTSYKYDLTGPEITDPIWGTTSPYEAKDISCNYHWMEILFGVDAKIWGPIRMGWSVRYKRRIAHNDGELGNAWYVPGFGKQGNSRFGGTFNIAYEF</sequence>
<dbReference type="InterPro" id="IPR046111">
    <property type="entry name" value="DUF6048"/>
</dbReference>
<gene>
    <name evidence="2" type="ORF">EXN75_08210</name>
</gene>
<dbReference type="Pfam" id="PF19515">
    <property type="entry name" value="DUF6048"/>
    <property type="match status" value="1"/>
</dbReference>
<name>A0A4Y8VLF7_9BACT</name>
<comment type="caution">
    <text evidence="2">The sequence shown here is derived from an EMBL/GenBank/DDBJ whole genome shotgun (WGS) entry which is preliminary data.</text>
</comment>
<dbReference type="OrthoDB" id="1082206at2"/>
<evidence type="ECO:0000256" key="1">
    <source>
        <dbReference type="SAM" id="SignalP"/>
    </source>
</evidence>
<dbReference type="GeneID" id="302995274"/>
<evidence type="ECO:0000313" key="2">
    <source>
        <dbReference type="EMBL" id="TFH81208.1"/>
    </source>
</evidence>
<dbReference type="RefSeq" id="WP_134843416.1">
    <property type="nucleotide sequence ID" value="NZ_DAWDDY010000002.1"/>
</dbReference>
<feature type="chain" id="PRO_5021503386" description="Outer membrane protein beta-barrel domain-containing protein" evidence="1">
    <location>
        <begin position="29"/>
        <end position="230"/>
    </location>
</feature>
<dbReference type="Proteomes" id="UP000297872">
    <property type="component" value="Unassembled WGS sequence"/>
</dbReference>
<reference evidence="2 3" key="1">
    <citation type="submission" date="2019-02" db="EMBL/GenBank/DDBJ databases">
        <title>Draft Genome Sequence of the Prevotella sp. BCRC 81118, Isolated from Human Feces.</title>
        <authorList>
            <person name="Huang C.-H."/>
        </authorList>
    </citation>
    <scope>NUCLEOTIDE SEQUENCE [LARGE SCALE GENOMIC DNA]</scope>
    <source>
        <strain evidence="2 3">BCRC 81118</strain>
    </source>
</reference>
<evidence type="ECO:0000313" key="3">
    <source>
        <dbReference type="Proteomes" id="UP000297872"/>
    </source>
</evidence>
<evidence type="ECO:0008006" key="4">
    <source>
        <dbReference type="Google" id="ProtNLM"/>
    </source>
</evidence>
<dbReference type="EMBL" id="SGVY01000017">
    <property type="protein sequence ID" value="TFH81208.1"/>
    <property type="molecule type" value="Genomic_DNA"/>
</dbReference>
<keyword evidence="3" id="KW-1185">Reference proteome</keyword>
<organism evidence="2 3">
    <name type="scientific">Segatella hominis</name>
    <dbReference type="NCBI Taxonomy" id="2518605"/>
    <lineage>
        <taxon>Bacteria</taxon>
        <taxon>Pseudomonadati</taxon>
        <taxon>Bacteroidota</taxon>
        <taxon>Bacteroidia</taxon>
        <taxon>Bacteroidales</taxon>
        <taxon>Prevotellaceae</taxon>
        <taxon>Segatella</taxon>
    </lineage>
</organism>
<keyword evidence="1" id="KW-0732">Signal</keyword>
<dbReference type="AlphaFoldDB" id="A0A4Y8VLF7"/>
<proteinExistence type="predicted"/>
<protein>
    <recommendedName>
        <fullName evidence="4">Outer membrane protein beta-barrel domain-containing protein</fullName>
    </recommendedName>
</protein>
<feature type="signal peptide" evidence="1">
    <location>
        <begin position="1"/>
        <end position="28"/>
    </location>
</feature>